<dbReference type="Proteomes" id="UP000198915">
    <property type="component" value="Unassembled WGS sequence"/>
</dbReference>
<dbReference type="AlphaFoldDB" id="A0A1I4C3H3"/>
<name>A0A1I4C3H3_9BACL</name>
<dbReference type="STRING" id="1884381.SAMN05518846_11931"/>
<reference evidence="3" key="1">
    <citation type="submission" date="2016-10" db="EMBL/GenBank/DDBJ databases">
        <authorList>
            <person name="Varghese N."/>
            <person name="Submissions S."/>
        </authorList>
    </citation>
    <scope>NUCLEOTIDE SEQUENCE [LARGE SCALE GENOMIC DNA]</scope>
    <source>
        <strain evidence="3">OK042</strain>
    </source>
</reference>
<feature type="domain" description="CD-NTase-associated protein 12/Pycsar effector protein TIR" evidence="1">
    <location>
        <begin position="7"/>
        <end position="138"/>
    </location>
</feature>
<protein>
    <submittedName>
        <fullName evidence="2">Predicted nucleotide-binding protein containing TIR-like domain-containing protein</fullName>
    </submittedName>
</protein>
<dbReference type="RefSeq" id="WP_258957886.1">
    <property type="nucleotide sequence ID" value="NZ_BJOE01000046.1"/>
</dbReference>
<accession>A0A1I4C3H3</accession>
<evidence type="ECO:0000313" key="2">
    <source>
        <dbReference type="EMBL" id="SFK75160.1"/>
    </source>
</evidence>
<sequence>MANDTKTFIGSSREAMKYANAIHSQLSRETLVTPWFASTFGPNDYTMEALERELDQHDYGIFVFAPDDVALTRGKLVFVTRDNTIFEMGLFWGKLRKDRVFAIVPRNVPKRDDLIEGQTVSDFHLMSDLTGLTLLEYDIRPDQKYEAAVSVACQEIINKIQQLGAFKDPRSVVTETGLKLHRKQSVLHFFWEYNKNVHVPGSKEKYDAISEAIRNSILAPNGFRVTGAALWQKQGSDGIGQVGGNVGKGKSYPFNINQDKTETQQRVYVVDVFLSGDWTFYEVKKLAQGYVLCYPLGTEHVLSVHFSGSDQLDEYQLREIVENNGELLATVDYLIGGDSV</sequence>
<gene>
    <name evidence="2" type="ORF">SAMN05518846_11931</name>
</gene>
<keyword evidence="3" id="KW-1185">Reference proteome</keyword>
<organism evidence="2 3">
    <name type="scientific">Brevibacillus centrosporus</name>
    <dbReference type="NCBI Taxonomy" id="54910"/>
    <lineage>
        <taxon>Bacteria</taxon>
        <taxon>Bacillati</taxon>
        <taxon>Bacillota</taxon>
        <taxon>Bacilli</taxon>
        <taxon>Bacillales</taxon>
        <taxon>Paenibacillaceae</taxon>
        <taxon>Brevibacillus</taxon>
    </lineage>
</organism>
<evidence type="ECO:0000259" key="1">
    <source>
        <dbReference type="Pfam" id="PF10137"/>
    </source>
</evidence>
<dbReference type="EMBL" id="FORT01000019">
    <property type="protein sequence ID" value="SFK75160.1"/>
    <property type="molecule type" value="Genomic_DNA"/>
</dbReference>
<evidence type="ECO:0000313" key="3">
    <source>
        <dbReference type="Proteomes" id="UP000198915"/>
    </source>
</evidence>
<dbReference type="InterPro" id="IPR019302">
    <property type="entry name" value="CAP12/PCTIR_TIR_dom"/>
</dbReference>
<proteinExistence type="predicted"/>
<dbReference type="Pfam" id="PF10137">
    <property type="entry name" value="CAP12-PCTIR_TIR"/>
    <property type="match status" value="1"/>
</dbReference>
<dbReference type="GO" id="GO:0050135">
    <property type="term" value="F:NADP+ nucleosidase activity"/>
    <property type="evidence" value="ECO:0007669"/>
    <property type="project" value="InterPro"/>
</dbReference>